<keyword evidence="4 5" id="KW-0472">Membrane</keyword>
<dbReference type="OrthoDB" id="7872013at2"/>
<feature type="transmembrane region" description="Helical" evidence="5">
    <location>
        <begin position="104"/>
        <end position="125"/>
    </location>
</feature>
<evidence type="ECO:0000256" key="4">
    <source>
        <dbReference type="ARBA" id="ARBA00023136"/>
    </source>
</evidence>
<protein>
    <recommendedName>
        <fullName evidence="6">Yip1 domain-containing protein</fullName>
    </recommendedName>
</protein>
<feature type="domain" description="Yip1" evidence="6">
    <location>
        <begin position="13"/>
        <end position="180"/>
    </location>
</feature>
<dbReference type="Pfam" id="PF04893">
    <property type="entry name" value="Yip1"/>
    <property type="match status" value="1"/>
</dbReference>
<dbReference type="GO" id="GO:0016020">
    <property type="term" value="C:membrane"/>
    <property type="evidence" value="ECO:0007669"/>
    <property type="project" value="UniProtKB-SubCell"/>
</dbReference>
<accession>A0A1H3G4Y6</accession>
<organism evidence="7 8">
    <name type="scientific">Citreimonas salinaria</name>
    <dbReference type="NCBI Taxonomy" id="321339"/>
    <lineage>
        <taxon>Bacteria</taxon>
        <taxon>Pseudomonadati</taxon>
        <taxon>Pseudomonadota</taxon>
        <taxon>Alphaproteobacteria</taxon>
        <taxon>Rhodobacterales</taxon>
        <taxon>Roseobacteraceae</taxon>
        <taxon>Citreimonas</taxon>
    </lineage>
</organism>
<comment type="subcellular location">
    <subcellularLocation>
        <location evidence="1">Membrane</location>
        <topology evidence="1">Multi-pass membrane protein</topology>
    </subcellularLocation>
</comment>
<name>A0A1H3G4Y6_9RHOB</name>
<feature type="transmembrane region" description="Helical" evidence="5">
    <location>
        <begin position="33"/>
        <end position="51"/>
    </location>
</feature>
<dbReference type="InterPro" id="IPR006977">
    <property type="entry name" value="Yip1_dom"/>
</dbReference>
<dbReference type="STRING" id="321339.SAMN05444340_102153"/>
<dbReference type="AlphaFoldDB" id="A0A1H3G4Y6"/>
<reference evidence="7 8" key="1">
    <citation type="submission" date="2016-10" db="EMBL/GenBank/DDBJ databases">
        <authorList>
            <person name="de Groot N.N."/>
        </authorList>
    </citation>
    <scope>NUCLEOTIDE SEQUENCE [LARGE SCALE GENOMIC DNA]</scope>
    <source>
        <strain evidence="7 8">DSM 26880</strain>
    </source>
</reference>
<dbReference type="Proteomes" id="UP000199286">
    <property type="component" value="Unassembled WGS sequence"/>
</dbReference>
<evidence type="ECO:0000256" key="5">
    <source>
        <dbReference type="SAM" id="Phobius"/>
    </source>
</evidence>
<sequence>MMVDSFLRLAVQSVTAPRDVARLLLSIRPGTEALVTGFALVVVLNALVFGLSRLLLPDGGMAGAVILDSPFAFMVLQAATLVATIAALTWAGRGLGGTGGFADLAVLMIWLQALRVLAQAVVLVVMPISAFLGAVLVMAASALGVWIAVHFIDEAHALHSVLKAILVLIVGIVGMAIALSIVLSVIGITPDGVTGYV</sequence>
<feature type="transmembrane region" description="Helical" evidence="5">
    <location>
        <begin position="164"/>
        <end position="188"/>
    </location>
</feature>
<evidence type="ECO:0000313" key="8">
    <source>
        <dbReference type="Proteomes" id="UP000199286"/>
    </source>
</evidence>
<proteinExistence type="predicted"/>
<evidence type="ECO:0000313" key="7">
    <source>
        <dbReference type="EMBL" id="SDX98130.1"/>
    </source>
</evidence>
<feature type="transmembrane region" description="Helical" evidence="5">
    <location>
        <begin position="71"/>
        <end position="92"/>
    </location>
</feature>
<evidence type="ECO:0000256" key="1">
    <source>
        <dbReference type="ARBA" id="ARBA00004141"/>
    </source>
</evidence>
<evidence type="ECO:0000259" key="6">
    <source>
        <dbReference type="Pfam" id="PF04893"/>
    </source>
</evidence>
<feature type="transmembrane region" description="Helical" evidence="5">
    <location>
        <begin position="131"/>
        <end position="152"/>
    </location>
</feature>
<dbReference type="EMBL" id="FNPF01000002">
    <property type="protein sequence ID" value="SDX98130.1"/>
    <property type="molecule type" value="Genomic_DNA"/>
</dbReference>
<dbReference type="RefSeq" id="WP_089879159.1">
    <property type="nucleotide sequence ID" value="NZ_FNPF01000002.1"/>
</dbReference>
<gene>
    <name evidence="7" type="ORF">SAMN05444340_102153</name>
</gene>
<keyword evidence="8" id="KW-1185">Reference proteome</keyword>
<evidence type="ECO:0000256" key="2">
    <source>
        <dbReference type="ARBA" id="ARBA00022692"/>
    </source>
</evidence>
<evidence type="ECO:0000256" key="3">
    <source>
        <dbReference type="ARBA" id="ARBA00022989"/>
    </source>
</evidence>
<keyword evidence="3 5" id="KW-1133">Transmembrane helix</keyword>
<keyword evidence="2 5" id="KW-0812">Transmembrane</keyword>